<organism evidence="2 3">
    <name type="scientific">Cirrhinus mrigala</name>
    <name type="common">Mrigala</name>
    <dbReference type="NCBI Taxonomy" id="683832"/>
    <lineage>
        <taxon>Eukaryota</taxon>
        <taxon>Metazoa</taxon>
        <taxon>Chordata</taxon>
        <taxon>Craniata</taxon>
        <taxon>Vertebrata</taxon>
        <taxon>Euteleostomi</taxon>
        <taxon>Actinopterygii</taxon>
        <taxon>Neopterygii</taxon>
        <taxon>Teleostei</taxon>
        <taxon>Ostariophysi</taxon>
        <taxon>Cypriniformes</taxon>
        <taxon>Cyprinidae</taxon>
        <taxon>Labeoninae</taxon>
        <taxon>Labeonini</taxon>
        <taxon>Cirrhinus</taxon>
    </lineage>
</organism>
<comment type="caution">
    <text evidence="2">The sequence shown here is derived from an EMBL/GenBank/DDBJ whole genome shotgun (WGS) entry which is preliminary data.</text>
</comment>
<evidence type="ECO:0000313" key="2">
    <source>
        <dbReference type="EMBL" id="KAL0191793.1"/>
    </source>
</evidence>
<dbReference type="EMBL" id="JAMKFB020000006">
    <property type="protein sequence ID" value="KAL0191793.1"/>
    <property type="molecule type" value="Genomic_DNA"/>
</dbReference>
<dbReference type="Gene3D" id="2.30.29.30">
    <property type="entry name" value="Pleckstrin-homology domain (PH domain)/Phosphotyrosine-binding domain (PTB)"/>
    <property type="match status" value="1"/>
</dbReference>
<feature type="non-terminal residue" evidence="2">
    <location>
        <position position="60"/>
    </location>
</feature>
<feature type="non-terminal residue" evidence="2">
    <location>
        <position position="1"/>
    </location>
</feature>
<dbReference type="SUPFAM" id="SSF50729">
    <property type="entry name" value="PH domain-like"/>
    <property type="match status" value="1"/>
</dbReference>
<gene>
    <name evidence="2" type="ORF">M9458_014491</name>
</gene>
<keyword evidence="3" id="KW-1185">Reference proteome</keyword>
<feature type="region of interest" description="Disordered" evidence="1">
    <location>
        <begin position="1"/>
        <end position="38"/>
    </location>
</feature>
<evidence type="ECO:0000313" key="3">
    <source>
        <dbReference type="Proteomes" id="UP001529510"/>
    </source>
</evidence>
<sequence>KYIKEMSAFFKGGSTAGPPVLDSPPATPQKQTDPALKETRTIPLRMCQVTRKQCPPDTED</sequence>
<evidence type="ECO:0000256" key="1">
    <source>
        <dbReference type="SAM" id="MobiDB-lite"/>
    </source>
</evidence>
<dbReference type="InterPro" id="IPR011993">
    <property type="entry name" value="PH-like_dom_sf"/>
</dbReference>
<dbReference type="Proteomes" id="UP001529510">
    <property type="component" value="Unassembled WGS sequence"/>
</dbReference>
<reference evidence="2 3" key="1">
    <citation type="submission" date="2024-05" db="EMBL/GenBank/DDBJ databases">
        <title>Genome sequencing and assembly of Indian major carp, Cirrhinus mrigala (Hamilton, 1822).</title>
        <authorList>
            <person name="Mohindra V."/>
            <person name="Chowdhury L.M."/>
            <person name="Lal K."/>
            <person name="Jena J.K."/>
        </authorList>
    </citation>
    <scope>NUCLEOTIDE SEQUENCE [LARGE SCALE GENOMIC DNA]</scope>
    <source>
        <strain evidence="2">CM1030</strain>
        <tissue evidence="2">Blood</tissue>
    </source>
</reference>
<name>A0ABD0R1I3_CIRMR</name>
<proteinExistence type="predicted"/>
<dbReference type="AlphaFoldDB" id="A0ABD0R1I3"/>
<accession>A0ABD0R1I3</accession>
<protein>
    <submittedName>
        <fullName evidence="2">Uncharacterized protein</fullName>
    </submittedName>
</protein>